<gene>
    <name evidence="11" type="ORF">ALO52_05153</name>
</gene>
<dbReference type="InterPro" id="IPR044862">
    <property type="entry name" value="Pro_4_hyd_alph_FE2OG_OXY"/>
</dbReference>
<keyword evidence="5" id="KW-0847">Vitamin C</keyword>
<dbReference type="Pfam" id="PF13640">
    <property type="entry name" value="2OG-FeII_Oxy_3"/>
    <property type="match status" value="1"/>
</dbReference>
<dbReference type="InterPro" id="IPR001680">
    <property type="entry name" value="WD40_rpt"/>
</dbReference>
<dbReference type="PROSITE" id="PS50082">
    <property type="entry name" value="WD_REPEATS_2"/>
    <property type="match status" value="3"/>
</dbReference>
<evidence type="ECO:0000313" key="11">
    <source>
        <dbReference type="EMBL" id="KPY33385.1"/>
    </source>
</evidence>
<evidence type="ECO:0000256" key="5">
    <source>
        <dbReference type="ARBA" id="ARBA00022896"/>
    </source>
</evidence>
<dbReference type="GO" id="GO:0005506">
    <property type="term" value="F:iron ion binding"/>
    <property type="evidence" value="ECO:0007669"/>
    <property type="project" value="InterPro"/>
</dbReference>
<proteinExistence type="predicted"/>
<keyword evidence="2 9" id="KW-0853">WD repeat</keyword>
<dbReference type="GO" id="GO:0016705">
    <property type="term" value="F:oxidoreductase activity, acting on paired donors, with incorporation or reduction of molecular oxygen"/>
    <property type="evidence" value="ECO:0007669"/>
    <property type="project" value="InterPro"/>
</dbReference>
<evidence type="ECO:0000256" key="3">
    <source>
        <dbReference type="ARBA" id="ARBA00022723"/>
    </source>
</evidence>
<dbReference type="PANTHER" id="PTHR22847">
    <property type="entry name" value="WD40 REPEAT PROTEIN"/>
    <property type="match status" value="1"/>
</dbReference>
<comment type="caution">
    <text evidence="11">The sequence shown here is derived from an EMBL/GenBank/DDBJ whole genome shotgun (WGS) entry which is preliminary data.</text>
</comment>
<dbReference type="Proteomes" id="UP000050562">
    <property type="component" value="Unassembled WGS sequence"/>
</dbReference>
<comment type="cofactor">
    <cofactor evidence="1">
        <name>L-ascorbate</name>
        <dbReference type="ChEBI" id="CHEBI:38290"/>
    </cofactor>
</comment>
<dbReference type="InterPro" id="IPR020472">
    <property type="entry name" value="WD40_PAC1"/>
</dbReference>
<reference evidence="11 12" key="1">
    <citation type="submission" date="2015-09" db="EMBL/GenBank/DDBJ databases">
        <title>Genome announcement of multiple Pseudomonas syringae strains.</title>
        <authorList>
            <person name="Thakur S."/>
            <person name="Wang P.W."/>
            <person name="Gong Y."/>
            <person name="Weir B.S."/>
            <person name="Guttman D.S."/>
        </authorList>
    </citation>
    <scope>NUCLEOTIDE SEQUENCE [LARGE SCALE GENOMIC DNA]</scope>
    <source>
        <strain evidence="11 12">ICMP3956</strain>
    </source>
</reference>
<evidence type="ECO:0000256" key="2">
    <source>
        <dbReference type="ARBA" id="ARBA00022574"/>
    </source>
</evidence>
<dbReference type="SMART" id="SM00320">
    <property type="entry name" value="WD40"/>
    <property type="match status" value="5"/>
</dbReference>
<name>A0A0P9YH40_9PSED</name>
<dbReference type="SUPFAM" id="SSF50978">
    <property type="entry name" value="WD40 repeat-like"/>
    <property type="match status" value="1"/>
</dbReference>
<sequence length="523" mass="57352">MVNYPILEESMKTFSEALMAGFIDPSATIELPLGDSVRCVLVHGFLSPRECENLIEAIERHGFASAAPDYPPSYRDNDRIVADDPALASKLFERLTQCASHFSGLNTVIDEDDWTVIGVNERLRFCRYRPGTRFRAHQDGVHHRHNTQSRLTFMVYLNDDAFIGGDTVFFNDRSAAMSDRDAILCLRPRRGSLIVFDHALWHTGALVSAGQKYVMRSDLMYEPQQPPQLDGPFQPGHRGYVWALVRLGDSGFASAGRDATIRLWDRDGGCLGQLNGHTQSVLGLVECAPGELVSHSRDRIIRRWSLATGTSSVIGTSDSAVLSCAQLDCGRLVTGAADGSLMVWDLAAGTASRHQTHSHWIWAIAPLGNGRFATASEDGTVRLWQREEPDCVQVIDLGQSLRTLASWIDTHGSVILAAGDIEGMVHLLATDPVPLRLNSFCAHEGPVRRVRFESRHLLLTCGEDGLVSRWNLQSLQGTVIGSHDNFATDVLPTGDGRWVSCGYDGRIIMQGAKTCPTVSSSGA</sequence>
<keyword evidence="3" id="KW-0479">Metal-binding</keyword>
<dbReference type="PANTHER" id="PTHR22847:SF637">
    <property type="entry name" value="WD REPEAT DOMAIN 5B"/>
    <property type="match status" value="1"/>
</dbReference>
<feature type="domain" description="Fe2OG dioxygenase" evidence="10">
    <location>
        <begin position="118"/>
        <end position="221"/>
    </location>
</feature>
<feature type="repeat" description="WD" evidence="9">
    <location>
        <begin position="372"/>
        <end position="394"/>
    </location>
</feature>
<evidence type="ECO:0000256" key="6">
    <source>
        <dbReference type="ARBA" id="ARBA00022964"/>
    </source>
</evidence>
<dbReference type="PROSITE" id="PS51471">
    <property type="entry name" value="FE2OG_OXY"/>
    <property type="match status" value="1"/>
</dbReference>
<keyword evidence="6" id="KW-0223">Dioxygenase</keyword>
<dbReference type="AlphaFoldDB" id="A0A0P9YH40"/>
<dbReference type="InterPro" id="IPR036322">
    <property type="entry name" value="WD40_repeat_dom_sf"/>
</dbReference>
<feature type="repeat" description="WD" evidence="9">
    <location>
        <begin position="332"/>
        <end position="354"/>
    </location>
</feature>
<dbReference type="GO" id="GO:0031418">
    <property type="term" value="F:L-ascorbic acid binding"/>
    <property type="evidence" value="ECO:0007669"/>
    <property type="project" value="UniProtKB-KW"/>
</dbReference>
<dbReference type="InterPro" id="IPR005123">
    <property type="entry name" value="Oxoglu/Fe-dep_dioxygenase_dom"/>
</dbReference>
<dbReference type="GO" id="GO:0051213">
    <property type="term" value="F:dioxygenase activity"/>
    <property type="evidence" value="ECO:0007669"/>
    <property type="project" value="UniProtKB-KW"/>
</dbReference>
<dbReference type="InterPro" id="IPR006620">
    <property type="entry name" value="Pro_4_hyd_alph"/>
</dbReference>
<keyword evidence="4" id="KW-0677">Repeat</keyword>
<evidence type="ECO:0000313" key="12">
    <source>
        <dbReference type="Proteomes" id="UP000050562"/>
    </source>
</evidence>
<dbReference type="PATRIC" id="fig|251707.3.peg.691"/>
<dbReference type="PRINTS" id="PR00320">
    <property type="entry name" value="GPROTEINBRPT"/>
</dbReference>
<protein>
    <submittedName>
        <fullName evidence="11">WD repeat protein</fullName>
    </submittedName>
</protein>
<evidence type="ECO:0000256" key="4">
    <source>
        <dbReference type="ARBA" id="ARBA00022737"/>
    </source>
</evidence>
<dbReference type="SMART" id="SM00702">
    <property type="entry name" value="P4Hc"/>
    <property type="match status" value="1"/>
</dbReference>
<dbReference type="InterPro" id="IPR015943">
    <property type="entry name" value="WD40/YVTN_repeat-like_dom_sf"/>
</dbReference>
<dbReference type="Pfam" id="PF00400">
    <property type="entry name" value="WD40"/>
    <property type="match status" value="4"/>
</dbReference>
<dbReference type="SUPFAM" id="SSF51197">
    <property type="entry name" value="Clavaminate synthase-like"/>
    <property type="match status" value="1"/>
</dbReference>
<dbReference type="EMBL" id="LJRC01000211">
    <property type="protein sequence ID" value="KPY33385.1"/>
    <property type="molecule type" value="Genomic_DNA"/>
</dbReference>
<accession>A0A0P9YH40</accession>
<evidence type="ECO:0000256" key="1">
    <source>
        <dbReference type="ARBA" id="ARBA00001961"/>
    </source>
</evidence>
<evidence type="ECO:0000256" key="9">
    <source>
        <dbReference type="PROSITE-ProRule" id="PRU00221"/>
    </source>
</evidence>
<evidence type="ECO:0000256" key="7">
    <source>
        <dbReference type="ARBA" id="ARBA00023002"/>
    </source>
</evidence>
<keyword evidence="7" id="KW-0560">Oxidoreductase</keyword>
<evidence type="ECO:0000259" key="10">
    <source>
        <dbReference type="PROSITE" id="PS51471"/>
    </source>
</evidence>
<feature type="repeat" description="WD" evidence="9">
    <location>
        <begin position="440"/>
        <end position="474"/>
    </location>
</feature>
<dbReference type="Gene3D" id="2.130.10.10">
    <property type="entry name" value="YVTN repeat-like/Quinoprotein amine dehydrogenase"/>
    <property type="match status" value="3"/>
</dbReference>
<evidence type="ECO:0000256" key="8">
    <source>
        <dbReference type="ARBA" id="ARBA00023004"/>
    </source>
</evidence>
<organism evidence="11 12">
    <name type="scientific">Pseudomonas syringae pv. primulae</name>
    <dbReference type="NCBI Taxonomy" id="251707"/>
    <lineage>
        <taxon>Bacteria</taxon>
        <taxon>Pseudomonadati</taxon>
        <taxon>Pseudomonadota</taxon>
        <taxon>Gammaproteobacteria</taxon>
        <taxon>Pseudomonadales</taxon>
        <taxon>Pseudomonadaceae</taxon>
        <taxon>Pseudomonas</taxon>
    </lineage>
</organism>
<dbReference type="Gene3D" id="2.60.120.620">
    <property type="entry name" value="q2cbj1_9rhob like domain"/>
    <property type="match status" value="1"/>
</dbReference>
<keyword evidence="8" id="KW-0408">Iron</keyword>